<sequence>MDSEFPSGVRKRRRPAVSCIECRRRKVRCDRAKPCGQCTAHNTPSCTYEERPRASQHAEQFPEVSERWHRTPERAIQPNDALSRTSAVPTRIHGALNKTRVFGYGHWMNSMSKLDGLPTLEPLLKCYGSIFHGDGHGAQDSAAKTVAECKQLARDAKRQRPSRKCLPPDIYSSFPDGAVMDDLVRLYFATFESCYRILYYPSFIGEYRRYKDDRENAKSSFVVELLLILSVTGILHADATIRDELATRSRDWINIAQTWLSGPLEKDRLTLNGIQIHCLLLLARQVIRLGADLVWISAGSLMRMAMQMGLHHDPNRMEEMSLQEKEIRRRLWYTILEMNVQAALDSGMSPMISTGDFNTLPPSRMSDEELELGGTQVEAQSEIHGPPSQKQLLPLLAASLPLRLDVTKVINSLQEEPSYEEVLRLEKELATACRTATTALGSTPPLNVISHTSRFALSHFTHLLRRFTLCLHFPYAIQAKKNPLYTYSQKHCLDATQDIVSIIDDELYARLLLTGGGMFRDLITRGAFILYLELTSDIDADASLVSRSRNRARQEPILRDARRVAQYAKERMRHGETNVKGYVFISMATAQVEALFDGSSPEEAAMNAARESLETCREILEAMAVKASGVETECGVSDGATPLFGDLDGQFDFLDDGSWDFDFGEFIFSHHGGEVSL</sequence>
<dbReference type="SMART" id="SM00066">
    <property type="entry name" value="GAL4"/>
    <property type="match status" value="1"/>
</dbReference>
<reference evidence="8 9" key="1">
    <citation type="submission" date="2016-10" db="EMBL/GenBank/DDBJ databases">
        <title>Genome sequence of the ascomycete fungus Penicillium subrubescens.</title>
        <authorList>
            <person name="De Vries R.P."/>
            <person name="Peng M."/>
            <person name="Dilokpimol A."/>
            <person name="Hilden K."/>
            <person name="Makela M.R."/>
            <person name="Grigoriev I."/>
            <person name="Riley R."/>
            <person name="Granchi Z."/>
        </authorList>
    </citation>
    <scope>NUCLEOTIDE SEQUENCE [LARGE SCALE GENOMIC DNA]</scope>
    <source>
        <strain evidence="8 9">CBS 132785</strain>
    </source>
</reference>
<dbReference type="InterPro" id="IPR007219">
    <property type="entry name" value="XnlR_reg_dom"/>
</dbReference>
<dbReference type="OrthoDB" id="4337792at2759"/>
<evidence type="ECO:0000259" key="7">
    <source>
        <dbReference type="PROSITE" id="PS50048"/>
    </source>
</evidence>
<keyword evidence="4" id="KW-0238">DNA-binding</keyword>
<evidence type="ECO:0000256" key="5">
    <source>
        <dbReference type="ARBA" id="ARBA00023163"/>
    </source>
</evidence>
<dbReference type="InterPro" id="IPR051430">
    <property type="entry name" value="Fungal_TF_Env_Response"/>
</dbReference>
<dbReference type="GO" id="GO:0006351">
    <property type="term" value="P:DNA-templated transcription"/>
    <property type="evidence" value="ECO:0007669"/>
    <property type="project" value="InterPro"/>
</dbReference>
<dbReference type="GO" id="GO:0005634">
    <property type="term" value="C:nucleus"/>
    <property type="evidence" value="ECO:0007669"/>
    <property type="project" value="TreeGrafter"/>
</dbReference>
<dbReference type="AlphaFoldDB" id="A0A1Q5TM64"/>
<dbReference type="InterPro" id="IPR001138">
    <property type="entry name" value="Zn2Cys6_DnaBD"/>
</dbReference>
<dbReference type="Gene3D" id="4.10.240.10">
    <property type="entry name" value="Zn(2)-C6 fungal-type DNA-binding domain"/>
    <property type="match status" value="1"/>
</dbReference>
<keyword evidence="9" id="KW-1185">Reference proteome</keyword>
<gene>
    <name evidence="8" type="ORF">PENSUB_7285</name>
</gene>
<dbReference type="CDD" id="cd00067">
    <property type="entry name" value="GAL4"/>
    <property type="match status" value="1"/>
</dbReference>
<dbReference type="Pfam" id="PF04082">
    <property type="entry name" value="Fungal_trans"/>
    <property type="match status" value="1"/>
</dbReference>
<dbReference type="Proteomes" id="UP000186955">
    <property type="component" value="Unassembled WGS sequence"/>
</dbReference>
<dbReference type="SMART" id="SM00906">
    <property type="entry name" value="Fungal_trans"/>
    <property type="match status" value="1"/>
</dbReference>
<evidence type="ECO:0000256" key="2">
    <source>
        <dbReference type="ARBA" id="ARBA00022833"/>
    </source>
</evidence>
<organism evidence="8 9">
    <name type="scientific">Penicillium subrubescens</name>
    <dbReference type="NCBI Taxonomy" id="1316194"/>
    <lineage>
        <taxon>Eukaryota</taxon>
        <taxon>Fungi</taxon>
        <taxon>Dikarya</taxon>
        <taxon>Ascomycota</taxon>
        <taxon>Pezizomycotina</taxon>
        <taxon>Eurotiomycetes</taxon>
        <taxon>Eurotiomycetidae</taxon>
        <taxon>Eurotiales</taxon>
        <taxon>Aspergillaceae</taxon>
        <taxon>Penicillium</taxon>
    </lineage>
</organism>
<keyword evidence="5" id="KW-0804">Transcription</keyword>
<dbReference type="PANTHER" id="PTHR31944:SF129">
    <property type="entry name" value="ASPYRIDONES CLUSTER REGULATOR APDR-RELATED"/>
    <property type="match status" value="1"/>
</dbReference>
<feature type="domain" description="Zn(2)-C6 fungal-type" evidence="7">
    <location>
        <begin position="18"/>
        <end position="48"/>
    </location>
</feature>
<keyword evidence="1" id="KW-0479">Metal-binding</keyword>
<comment type="caution">
    <text evidence="8">The sequence shown here is derived from an EMBL/GenBank/DDBJ whole genome shotgun (WGS) entry which is preliminary data.</text>
</comment>
<dbReference type="InterPro" id="IPR036864">
    <property type="entry name" value="Zn2-C6_fun-type_DNA-bd_sf"/>
</dbReference>
<dbReference type="GO" id="GO:0000978">
    <property type="term" value="F:RNA polymerase II cis-regulatory region sequence-specific DNA binding"/>
    <property type="evidence" value="ECO:0007669"/>
    <property type="project" value="TreeGrafter"/>
</dbReference>
<dbReference type="GO" id="GO:0001228">
    <property type="term" value="F:DNA-binding transcription activator activity, RNA polymerase II-specific"/>
    <property type="evidence" value="ECO:0007669"/>
    <property type="project" value="TreeGrafter"/>
</dbReference>
<evidence type="ECO:0000313" key="9">
    <source>
        <dbReference type="Proteomes" id="UP000186955"/>
    </source>
</evidence>
<dbReference type="Pfam" id="PF00172">
    <property type="entry name" value="Zn_clus"/>
    <property type="match status" value="1"/>
</dbReference>
<dbReference type="PROSITE" id="PS00463">
    <property type="entry name" value="ZN2_CY6_FUNGAL_1"/>
    <property type="match status" value="1"/>
</dbReference>
<evidence type="ECO:0000256" key="3">
    <source>
        <dbReference type="ARBA" id="ARBA00023015"/>
    </source>
</evidence>
<name>A0A1Q5TM64_9EURO</name>
<dbReference type="EMBL" id="MNBE01000639">
    <property type="protein sequence ID" value="OKP01295.1"/>
    <property type="molecule type" value="Genomic_DNA"/>
</dbReference>
<protein>
    <recommendedName>
        <fullName evidence="7">Zn(2)-C6 fungal-type domain-containing protein</fullName>
    </recommendedName>
</protein>
<evidence type="ECO:0000313" key="8">
    <source>
        <dbReference type="EMBL" id="OKP01295.1"/>
    </source>
</evidence>
<dbReference type="PROSITE" id="PS50048">
    <property type="entry name" value="ZN2_CY6_FUNGAL_2"/>
    <property type="match status" value="1"/>
</dbReference>
<evidence type="ECO:0000256" key="4">
    <source>
        <dbReference type="ARBA" id="ARBA00023125"/>
    </source>
</evidence>
<dbReference type="GO" id="GO:0008270">
    <property type="term" value="F:zinc ion binding"/>
    <property type="evidence" value="ECO:0007669"/>
    <property type="project" value="InterPro"/>
</dbReference>
<keyword evidence="2" id="KW-0862">Zinc</keyword>
<dbReference type="CDD" id="cd12148">
    <property type="entry name" value="fungal_TF_MHR"/>
    <property type="match status" value="1"/>
</dbReference>
<keyword evidence="6" id="KW-0539">Nucleus</keyword>
<evidence type="ECO:0000256" key="6">
    <source>
        <dbReference type="ARBA" id="ARBA00023242"/>
    </source>
</evidence>
<evidence type="ECO:0000256" key="1">
    <source>
        <dbReference type="ARBA" id="ARBA00022723"/>
    </source>
</evidence>
<dbReference type="SUPFAM" id="SSF57701">
    <property type="entry name" value="Zn2/Cys6 DNA-binding domain"/>
    <property type="match status" value="1"/>
</dbReference>
<accession>A0A1Q5TM64</accession>
<keyword evidence="3" id="KW-0805">Transcription regulation</keyword>
<proteinExistence type="predicted"/>
<dbReference type="PANTHER" id="PTHR31944">
    <property type="entry name" value="HEME-RESPONSIVE ZINC FINGER TRANSCRIPTION FACTOR HAP1"/>
    <property type="match status" value="1"/>
</dbReference>